<evidence type="ECO:0000313" key="3">
    <source>
        <dbReference type="EMBL" id="CAA9224581.1"/>
    </source>
</evidence>
<feature type="domain" description="Winged helix-turn helix" evidence="2">
    <location>
        <begin position="17"/>
        <end position="72"/>
    </location>
</feature>
<dbReference type="Pfam" id="PF13592">
    <property type="entry name" value="HTH_33"/>
    <property type="match status" value="1"/>
</dbReference>
<evidence type="ECO:0008006" key="4">
    <source>
        <dbReference type="Google" id="ProtNLM"/>
    </source>
</evidence>
<gene>
    <name evidence="3" type="ORF">AVDCRST_MAG63-660</name>
</gene>
<proteinExistence type="predicted"/>
<dbReference type="InterPro" id="IPR047655">
    <property type="entry name" value="Transpos_IS630-like"/>
</dbReference>
<sequence length="284" mass="31137">MAVQATPAEVGIALANWSWKVVRQFIEVRGGVRLCRSACTRYLHRLGFVYKRPKKRLLKTDEAKRAAFVEEYAALLVEAQAAGAKIFFVDEAHFRADGDLHGKWVLKGQPALVDSSCPRWGEKAGYYSAVCLETGETAHMELTGTSSSATSAAFLAHLRAKHPEPLIVIWDNGPAHGGEAVRTYLATPDLALRVIRLPAYSPDFNPDEAIWAWAREEVTANTCLGTKAQVQEKMARFFAGLGSRTAEVQSRCRRKLQALAEAVAIPSSESHQEALYVDPIGASV</sequence>
<dbReference type="Gene3D" id="3.30.420.10">
    <property type="entry name" value="Ribonuclease H-like superfamily/Ribonuclease H"/>
    <property type="match status" value="1"/>
</dbReference>
<reference evidence="3" key="1">
    <citation type="submission" date="2020-02" db="EMBL/GenBank/DDBJ databases">
        <authorList>
            <person name="Meier V. D."/>
        </authorList>
    </citation>
    <scope>NUCLEOTIDE SEQUENCE</scope>
    <source>
        <strain evidence="3">AVDCRST_MAG63</strain>
    </source>
</reference>
<organism evidence="3">
    <name type="scientific">uncultured Armatimonadetes bacterium</name>
    <dbReference type="NCBI Taxonomy" id="157466"/>
    <lineage>
        <taxon>Bacteria</taxon>
        <taxon>Bacillati</taxon>
        <taxon>Armatimonadota</taxon>
        <taxon>environmental samples</taxon>
    </lineage>
</organism>
<name>A0A6J4HHG7_9BACT</name>
<dbReference type="InterPro" id="IPR038717">
    <property type="entry name" value="Tc1-like_DDE_dom"/>
</dbReference>
<dbReference type="GO" id="GO:0003676">
    <property type="term" value="F:nucleic acid binding"/>
    <property type="evidence" value="ECO:0007669"/>
    <property type="project" value="InterPro"/>
</dbReference>
<dbReference type="InterPro" id="IPR025959">
    <property type="entry name" value="Winged_HTH_dom"/>
</dbReference>
<protein>
    <recommendedName>
        <fullName evidence="4">Mobile element protein</fullName>
    </recommendedName>
</protein>
<feature type="domain" description="Tc1-like transposase DDE" evidence="1">
    <location>
        <begin position="86"/>
        <end position="223"/>
    </location>
</feature>
<dbReference type="Pfam" id="PF13358">
    <property type="entry name" value="DDE_3"/>
    <property type="match status" value="1"/>
</dbReference>
<evidence type="ECO:0000259" key="1">
    <source>
        <dbReference type="Pfam" id="PF13358"/>
    </source>
</evidence>
<dbReference type="NCBIfam" id="NF033545">
    <property type="entry name" value="transpos_IS630"/>
    <property type="match status" value="1"/>
</dbReference>
<evidence type="ECO:0000259" key="2">
    <source>
        <dbReference type="Pfam" id="PF13592"/>
    </source>
</evidence>
<dbReference type="InterPro" id="IPR036397">
    <property type="entry name" value="RNaseH_sf"/>
</dbReference>
<dbReference type="EMBL" id="CADCTO010000088">
    <property type="protein sequence ID" value="CAA9224581.1"/>
    <property type="molecule type" value="Genomic_DNA"/>
</dbReference>
<accession>A0A6J4HHG7</accession>
<dbReference type="AlphaFoldDB" id="A0A6J4HHG7"/>